<dbReference type="Proteomes" id="UP000663868">
    <property type="component" value="Unassembled WGS sequence"/>
</dbReference>
<dbReference type="InterPro" id="IPR001611">
    <property type="entry name" value="Leu-rich_rpt"/>
</dbReference>
<dbReference type="InterPro" id="IPR032675">
    <property type="entry name" value="LRR_dom_sf"/>
</dbReference>
<dbReference type="SUPFAM" id="SSF52058">
    <property type="entry name" value="L domain-like"/>
    <property type="match status" value="1"/>
</dbReference>
<dbReference type="PANTHER" id="PTHR45973">
    <property type="entry name" value="PROTEIN PHOSPHATASE 1 REGULATORY SUBUNIT SDS22-RELATED"/>
    <property type="match status" value="1"/>
</dbReference>
<evidence type="ECO:0000256" key="6">
    <source>
        <dbReference type="SAM" id="MobiDB-lite"/>
    </source>
</evidence>
<dbReference type="AlphaFoldDB" id="A0A818NU01"/>
<proteinExistence type="predicted"/>
<accession>A0A818NU01</accession>
<dbReference type="PANTHER" id="PTHR45973:SF9">
    <property type="entry name" value="LEUCINE-RICH REPEAT-CONTAINING PROTEIN 46"/>
    <property type="match status" value="1"/>
</dbReference>
<reference evidence="7" key="1">
    <citation type="submission" date="2021-02" db="EMBL/GenBank/DDBJ databases">
        <authorList>
            <person name="Nowell W R."/>
        </authorList>
    </citation>
    <scope>NUCLEOTIDE SEQUENCE</scope>
</reference>
<evidence type="ECO:0000256" key="5">
    <source>
        <dbReference type="ARBA" id="ARBA00023273"/>
    </source>
</evidence>
<dbReference type="InterPro" id="IPR025875">
    <property type="entry name" value="Leu-rich_rpt_4"/>
</dbReference>
<evidence type="ECO:0000256" key="1">
    <source>
        <dbReference type="ARBA" id="ARBA00004138"/>
    </source>
</evidence>
<gene>
    <name evidence="7" type="ORF">KXQ929_LOCUS5609</name>
</gene>
<keyword evidence="3" id="KW-0677">Repeat</keyword>
<evidence type="ECO:0000256" key="2">
    <source>
        <dbReference type="ARBA" id="ARBA00022614"/>
    </source>
</evidence>
<name>A0A818NU01_9BILA</name>
<sequence>MNKRPLNDAAFSIQGVNPGLNTREELTTNSSQQTAGRIICERQQLLACPYLQNNEQIKLLNLQKNCIVKITNLDHLTSLVVLDLCENEIDCIQGLDNLNLLRILRLANNKIKQIKNLDSLTQLDVLDLNGNQISRIENCKHLIRLRVLNLANNRIEKCENLRHLQNLVELNLQGNLITSVSDLEKLPIQRLFLNFNKIRKYEDMRCISKLTTLKLLSLEGNPLPFPSSYEQIILSQTDPASPIKQDSRQPMNIDNRINRIMRLQQNNLNPETTNKYRDRRALDVISNQQDSMSERSDTDIESGRNIPPPILNRTSSVTQQKPAIKLIQEMSSPVPPPVETKLNSIFNETKLNPIINERSILAKSLVQSAIDDAFRKESTILQLERYWPVLLTQFINDKNELDLGFKIKYEF</sequence>
<dbReference type="SMART" id="SM00365">
    <property type="entry name" value="LRR_SD22"/>
    <property type="match status" value="7"/>
</dbReference>
<protein>
    <submittedName>
        <fullName evidence="7">Uncharacterized protein</fullName>
    </submittedName>
</protein>
<dbReference type="InterPro" id="IPR003591">
    <property type="entry name" value="Leu-rich_rpt_typical-subtyp"/>
</dbReference>
<evidence type="ECO:0000313" key="8">
    <source>
        <dbReference type="Proteomes" id="UP000663868"/>
    </source>
</evidence>
<feature type="region of interest" description="Disordered" evidence="6">
    <location>
        <begin position="288"/>
        <end position="317"/>
    </location>
</feature>
<dbReference type="Gene3D" id="3.80.10.10">
    <property type="entry name" value="Ribonuclease Inhibitor"/>
    <property type="match status" value="2"/>
</dbReference>
<feature type="compositionally biased region" description="Basic and acidic residues" evidence="6">
    <location>
        <begin position="292"/>
        <end position="302"/>
    </location>
</feature>
<dbReference type="Pfam" id="PF12799">
    <property type="entry name" value="LRR_4"/>
    <property type="match status" value="2"/>
</dbReference>
<dbReference type="EMBL" id="CAJOBB010000208">
    <property type="protein sequence ID" value="CAF3610423.1"/>
    <property type="molecule type" value="Genomic_DNA"/>
</dbReference>
<dbReference type="InterPro" id="IPR050576">
    <property type="entry name" value="Cilia_flagella_integrity"/>
</dbReference>
<evidence type="ECO:0000256" key="4">
    <source>
        <dbReference type="ARBA" id="ARBA00023069"/>
    </source>
</evidence>
<dbReference type="PROSITE" id="PS51450">
    <property type="entry name" value="LRR"/>
    <property type="match status" value="6"/>
</dbReference>
<organism evidence="7 8">
    <name type="scientific">Adineta steineri</name>
    <dbReference type="NCBI Taxonomy" id="433720"/>
    <lineage>
        <taxon>Eukaryota</taxon>
        <taxon>Metazoa</taxon>
        <taxon>Spiralia</taxon>
        <taxon>Gnathifera</taxon>
        <taxon>Rotifera</taxon>
        <taxon>Eurotatoria</taxon>
        <taxon>Bdelloidea</taxon>
        <taxon>Adinetida</taxon>
        <taxon>Adinetidae</taxon>
        <taxon>Adineta</taxon>
    </lineage>
</organism>
<evidence type="ECO:0000256" key="3">
    <source>
        <dbReference type="ARBA" id="ARBA00022737"/>
    </source>
</evidence>
<keyword evidence="2" id="KW-0433">Leucine-rich repeat</keyword>
<comment type="caution">
    <text evidence="7">The sequence shown here is derived from an EMBL/GenBank/DDBJ whole genome shotgun (WGS) entry which is preliminary data.</text>
</comment>
<evidence type="ECO:0000313" key="7">
    <source>
        <dbReference type="EMBL" id="CAF3610423.1"/>
    </source>
</evidence>
<keyword evidence="4" id="KW-0969">Cilium</keyword>
<comment type="subcellular location">
    <subcellularLocation>
        <location evidence="1">Cell projection</location>
        <location evidence="1">Cilium</location>
    </subcellularLocation>
</comment>
<dbReference type="SMART" id="SM00369">
    <property type="entry name" value="LRR_TYP"/>
    <property type="match status" value="4"/>
</dbReference>
<keyword evidence="5" id="KW-0966">Cell projection</keyword>